<gene>
    <name evidence="1" type="ORF">RE474_00450</name>
</gene>
<dbReference type="RefSeq" id="WP_309311029.1">
    <property type="nucleotide sequence ID" value="NZ_CP133592.1"/>
</dbReference>
<name>A0AA51UKH6_9EURY</name>
<dbReference type="GeneID" id="84231141"/>
<keyword evidence="2" id="KW-1185">Reference proteome</keyword>
<dbReference type="InterPro" id="IPR021352">
    <property type="entry name" value="DUF2971"/>
</dbReference>
<proteinExistence type="predicted"/>
<sequence>MSRENSSDSIFYKYLSVSRGKKLDKRKLDMLKNNQLWFSSPSCFNDLFDSQIDVVLKATKAELIDFYIDLVGYRVTDNEIDNYISENLEKLDDGNYLKKPSEASMNDFRDNFKILSLTKKNNNDVMWSHYADNNKGICLCLKAVQHPDFFAINFDSELLELYEMKYSDAVPEPIHYFNAKMDDLRNCLLTKKLNWVYEEEYRLIDFQYNSSKKKGILKTFDKSSLVGIIFGLNTPHNHILEIYKCIKKYFLDEGFDVHFYKCEKYQGDRTLLPIKIEIEHYLK</sequence>
<dbReference type="Proteomes" id="UP001182908">
    <property type="component" value="Chromosome"/>
</dbReference>
<dbReference type="AlphaFoldDB" id="A0AA51UKH6"/>
<reference evidence="1 2" key="1">
    <citation type="submission" date="2023-08" db="EMBL/GenBank/DDBJ databases">
        <title>Methanolobus mangrovi sp. nov. and Methanolobus sediminis sp. nov, two novel methylotrophic methanogens isolated from mangrove sediments in China.</title>
        <authorList>
            <person name="Zhou J."/>
        </authorList>
    </citation>
    <scope>NUCLEOTIDE SEQUENCE [LARGE SCALE GENOMIC DNA]</scope>
    <source>
        <strain evidence="1 2">FTZ6</strain>
    </source>
</reference>
<evidence type="ECO:0000313" key="2">
    <source>
        <dbReference type="Proteomes" id="UP001182908"/>
    </source>
</evidence>
<dbReference type="KEGG" id="mseb:RE474_00450"/>
<dbReference type="EMBL" id="CP133592">
    <property type="protein sequence ID" value="WMW25222.1"/>
    <property type="molecule type" value="Genomic_DNA"/>
</dbReference>
<protein>
    <submittedName>
        <fullName evidence="1">DUF2971 domain-containing protein</fullName>
    </submittedName>
</protein>
<organism evidence="1 2">
    <name type="scientific">Methanolobus sediminis</name>
    <dbReference type="NCBI Taxonomy" id="3072978"/>
    <lineage>
        <taxon>Archaea</taxon>
        <taxon>Methanobacteriati</taxon>
        <taxon>Methanobacteriota</taxon>
        <taxon>Stenosarchaea group</taxon>
        <taxon>Methanomicrobia</taxon>
        <taxon>Methanosarcinales</taxon>
        <taxon>Methanosarcinaceae</taxon>
        <taxon>Methanolobus</taxon>
    </lineage>
</organism>
<evidence type="ECO:0000313" key="1">
    <source>
        <dbReference type="EMBL" id="WMW25222.1"/>
    </source>
</evidence>
<dbReference type="Pfam" id="PF11185">
    <property type="entry name" value="DUF2971"/>
    <property type="match status" value="1"/>
</dbReference>
<accession>A0AA51UKH6</accession>